<feature type="transmembrane region" description="Helical" evidence="7">
    <location>
        <begin position="208"/>
        <end position="233"/>
    </location>
</feature>
<feature type="domain" description="ABC transmembrane type-1" evidence="8">
    <location>
        <begin position="98"/>
        <end position="287"/>
    </location>
</feature>
<feature type="transmembrane region" description="Helical" evidence="7">
    <location>
        <begin position="166"/>
        <end position="187"/>
    </location>
</feature>
<feature type="transmembrane region" description="Helical" evidence="7">
    <location>
        <begin position="266"/>
        <end position="287"/>
    </location>
</feature>
<comment type="subcellular location">
    <subcellularLocation>
        <location evidence="1 7">Cell membrane</location>
        <topology evidence="1 7">Multi-pass membrane protein</topology>
    </subcellularLocation>
</comment>
<evidence type="ECO:0000256" key="4">
    <source>
        <dbReference type="ARBA" id="ARBA00022692"/>
    </source>
</evidence>
<evidence type="ECO:0000256" key="5">
    <source>
        <dbReference type="ARBA" id="ARBA00022989"/>
    </source>
</evidence>
<accession>A0ABW2Q810</accession>
<dbReference type="Proteomes" id="UP001596455">
    <property type="component" value="Unassembled WGS sequence"/>
</dbReference>
<dbReference type="RefSeq" id="WP_382393305.1">
    <property type="nucleotide sequence ID" value="NZ_JBHTCQ010000001.1"/>
</dbReference>
<gene>
    <name evidence="9" type="ORF">ACFQQL_08755</name>
</gene>
<dbReference type="InterPro" id="IPR035906">
    <property type="entry name" value="MetI-like_sf"/>
</dbReference>
<dbReference type="EMBL" id="JBHTCQ010000001">
    <property type="protein sequence ID" value="MFC7405194.1"/>
    <property type="molecule type" value="Genomic_DNA"/>
</dbReference>
<name>A0ABW2Q810_9MICO</name>
<evidence type="ECO:0000256" key="3">
    <source>
        <dbReference type="ARBA" id="ARBA00022475"/>
    </source>
</evidence>
<evidence type="ECO:0000256" key="7">
    <source>
        <dbReference type="RuleBase" id="RU363032"/>
    </source>
</evidence>
<evidence type="ECO:0000313" key="9">
    <source>
        <dbReference type="EMBL" id="MFC7405194.1"/>
    </source>
</evidence>
<comment type="caution">
    <text evidence="9">The sequence shown here is derived from an EMBL/GenBank/DDBJ whole genome shotgun (WGS) entry which is preliminary data.</text>
</comment>
<evidence type="ECO:0000259" key="8">
    <source>
        <dbReference type="PROSITE" id="PS50928"/>
    </source>
</evidence>
<keyword evidence="3" id="KW-1003">Cell membrane</keyword>
<protein>
    <submittedName>
        <fullName evidence="9">Carbohydrate ABC transporter permease</fullName>
    </submittedName>
</protein>
<evidence type="ECO:0000256" key="2">
    <source>
        <dbReference type="ARBA" id="ARBA00022448"/>
    </source>
</evidence>
<keyword evidence="6 7" id="KW-0472">Membrane</keyword>
<sequence length="303" mass="33061">MTTAAPTTAMTSGASADLLADRRVPQNRRKLRPVTVAAYVLLTIIAITWLMPIIWAVITSFKPETEAAAYPITIVPESGFTAEAYRDVLVAGLLPRWAFNSLLTSAAITAITVVISALAGYALSRMDFPGRRISLAVIVASILIPAQILIVPLFQQMLDFNLVDTYWAIILPQVVAAPMVFILKRFFDAIPHELEEAAMIDGASRMRIFLQIVLPLSRPILGAVSIFVFIGAWNNFLWPFIATNDANIMTLPVGLQTVLTFYGIQYAHVMAQAVLAAVPLIIAFLFFQRQIIKGIATSGITGT</sequence>
<feature type="transmembrane region" description="Helical" evidence="7">
    <location>
        <begin position="135"/>
        <end position="154"/>
    </location>
</feature>
<dbReference type="SUPFAM" id="SSF161098">
    <property type="entry name" value="MetI-like"/>
    <property type="match status" value="1"/>
</dbReference>
<keyword evidence="4 7" id="KW-0812">Transmembrane</keyword>
<evidence type="ECO:0000256" key="1">
    <source>
        <dbReference type="ARBA" id="ARBA00004651"/>
    </source>
</evidence>
<keyword evidence="5 7" id="KW-1133">Transmembrane helix</keyword>
<evidence type="ECO:0000256" key="6">
    <source>
        <dbReference type="ARBA" id="ARBA00023136"/>
    </source>
</evidence>
<dbReference type="PROSITE" id="PS50928">
    <property type="entry name" value="ABC_TM1"/>
    <property type="match status" value="1"/>
</dbReference>
<reference evidence="10" key="1">
    <citation type="journal article" date="2019" name="Int. J. Syst. Evol. Microbiol.">
        <title>The Global Catalogue of Microorganisms (GCM) 10K type strain sequencing project: providing services to taxonomists for standard genome sequencing and annotation.</title>
        <authorList>
            <consortium name="The Broad Institute Genomics Platform"/>
            <consortium name="The Broad Institute Genome Sequencing Center for Infectious Disease"/>
            <person name="Wu L."/>
            <person name="Ma J."/>
        </authorList>
    </citation>
    <scope>NUCLEOTIDE SEQUENCE [LARGE SCALE GENOMIC DNA]</scope>
    <source>
        <strain evidence="10">JCM 1490</strain>
    </source>
</reference>
<feature type="transmembrane region" description="Helical" evidence="7">
    <location>
        <begin position="102"/>
        <end position="123"/>
    </location>
</feature>
<dbReference type="PANTHER" id="PTHR43744:SF12">
    <property type="entry name" value="ABC TRANSPORTER PERMEASE PROTEIN MG189-RELATED"/>
    <property type="match status" value="1"/>
</dbReference>
<keyword evidence="10" id="KW-1185">Reference proteome</keyword>
<dbReference type="Gene3D" id="1.10.3720.10">
    <property type="entry name" value="MetI-like"/>
    <property type="match status" value="1"/>
</dbReference>
<evidence type="ECO:0000313" key="10">
    <source>
        <dbReference type="Proteomes" id="UP001596455"/>
    </source>
</evidence>
<feature type="transmembrane region" description="Helical" evidence="7">
    <location>
        <begin position="36"/>
        <end position="58"/>
    </location>
</feature>
<keyword evidence="2 7" id="KW-0813">Transport</keyword>
<dbReference type="Pfam" id="PF00528">
    <property type="entry name" value="BPD_transp_1"/>
    <property type="match status" value="1"/>
</dbReference>
<dbReference type="InterPro" id="IPR000515">
    <property type="entry name" value="MetI-like"/>
</dbReference>
<proteinExistence type="inferred from homology"/>
<dbReference type="PANTHER" id="PTHR43744">
    <property type="entry name" value="ABC TRANSPORTER PERMEASE PROTEIN MG189-RELATED-RELATED"/>
    <property type="match status" value="1"/>
</dbReference>
<dbReference type="CDD" id="cd06261">
    <property type="entry name" value="TM_PBP2"/>
    <property type="match status" value="1"/>
</dbReference>
<organism evidence="9 10">
    <name type="scientific">Georgenia alba</name>
    <dbReference type="NCBI Taxonomy" id="2233858"/>
    <lineage>
        <taxon>Bacteria</taxon>
        <taxon>Bacillati</taxon>
        <taxon>Actinomycetota</taxon>
        <taxon>Actinomycetes</taxon>
        <taxon>Micrococcales</taxon>
        <taxon>Bogoriellaceae</taxon>
        <taxon>Georgenia</taxon>
    </lineage>
</organism>
<comment type="similarity">
    <text evidence="7">Belongs to the binding-protein-dependent transport system permease family.</text>
</comment>